<reference evidence="6" key="1">
    <citation type="submission" date="2022-11" db="UniProtKB">
        <authorList>
            <consortium name="WormBaseParasite"/>
        </authorList>
    </citation>
    <scope>IDENTIFICATION</scope>
</reference>
<accession>A0A915HY38</accession>
<dbReference type="InterPro" id="IPR056823">
    <property type="entry name" value="TEN-like_YD-shell"/>
</dbReference>
<dbReference type="AlphaFoldDB" id="A0A915HY38"/>
<evidence type="ECO:0000313" key="5">
    <source>
        <dbReference type="Proteomes" id="UP000887565"/>
    </source>
</evidence>
<keyword evidence="3" id="KW-1015">Disulfide bond</keyword>
<dbReference type="Pfam" id="PF25023">
    <property type="entry name" value="TEN_YD-shell"/>
    <property type="match status" value="1"/>
</dbReference>
<dbReference type="GO" id="GO:0008045">
    <property type="term" value="P:motor neuron axon guidance"/>
    <property type="evidence" value="ECO:0007669"/>
    <property type="project" value="TreeGrafter"/>
</dbReference>
<organism evidence="5 6">
    <name type="scientific">Romanomermis culicivorax</name>
    <name type="common">Nematode worm</name>
    <dbReference type="NCBI Taxonomy" id="13658"/>
    <lineage>
        <taxon>Eukaryota</taxon>
        <taxon>Metazoa</taxon>
        <taxon>Ecdysozoa</taxon>
        <taxon>Nematoda</taxon>
        <taxon>Enoplea</taxon>
        <taxon>Dorylaimia</taxon>
        <taxon>Mermithida</taxon>
        <taxon>Mermithoidea</taxon>
        <taxon>Mermithidae</taxon>
        <taxon>Romanomermis</taxon>
    </lineage>
</organism>
<feature type="domain" description="Teneurin-like YD-shell" evidence="4">
    <location>
        <begin position="2"/>
        <end position="293"/>
    </location>
</feature>
<dbReference type="InterPro" id="IPR051216">
    <property type="entry name" value="Teneurin"/>
</dbReference>
<sequence length="295" mass="34552">MNVLNVEYDRNLNKDTFKDQSGLNILEVWYNNAGQITFWNPVRSQIIAPMNLTYDEQNSGKLAAIQWGSLNEFFKYDHSGRLVEFKSYRSQSLKTTKIGYHENSYLPKFVQTPSGNQYGIAFNDRGQLESISSSIDTYKFYQFVTLNHVHLAYSNRLSNFTKFFRASFSSDRKRLKSLIYPSGKRFAFFDQESNRTAIRASEDDNNSVKIEITRNDDREQIKFDNKYSKIETSITYQSFLPVNAEIKRIFHLDQKFASDVAFSYQYDNQFRPKKIQINLDGITLQSTDYEYNMAT</sequence>
<proteinExistence type="predicted"/>
<dbReference type="PANTHER" id="PTHR11219:SF69">
    <property type="entry name" value="TENEURIN-A"/>
    <property type="match status" value="1"/>
</dbReference>
<evidence type="ECO:0000259" key="4">
    <source>
        <dbReference type="Pfam" id="PF25023"/>
    </source>
</evidence>
<evidence type="ECO:0000256" key="1">
    <source>
        <dbReference type="ARBA" id="ARBA00022536"/>
    </source>
</evidence>
<keyword evidence="1" id="KW-0245">EGF-like domain</keyword>
<keyword evidence="2" id="KW-0677">Repeat</keyword>
<evidence type="ECO:0000313" key="6">
    <source>
        <dbReference type="WBParaSite" id="nRc.2.0.1.t06745-RA"/>
    </source>
</evidence>
<protein>
    <submittedName>
        <fullName evidence="6">YD repeat-containing protein</fullName>
    </submittedName>
</protein>
<evidence type="ECO:0000256" key="3">
    <source>
        <dbReference type="ARBA" id="ARBA00023157"/>
    </source>
</evidence>
<name>A0A915HY38_ROMCU</name>
<evidence type="ECO:0000256" key="2">
    <source>
        <dbReference type="ARBA" id="ARBA00022737"/>
    </source>
</evidence>
<dbReference type="WBParaSite" id="nRc.2.0.1.t06745-RA">
    <property type="protein sequence ID" value="nRc.2.0.1.t06745-RA"/>
    <property type="gene ID" value="nRc.2.0.1.g06745"/>
</dbReference>
<keyword evidence="5" id="KW-1185">Reference proteome</keyword>
<dbReference type="PANTHER" id="PTHR11219">
    <property type="entry name" value="TENEURIN AND N-ACETYLGLUCOSAMINE-1-PHOSPHODIESTER ALPHA-N-ACETYLGLUCOSAMINIDASE"/>
    <property type="match status" value="1"/>
</dbReference>
<dbReference type="Proteomes" id="UP000887565">
    <property type="component" value="Unplaced"/>
</dbReference>